<feature type="region of interest" description="Disordered" evidence="2">
    <location>
        <begin position="1"/>
        <end position="28"/>
    </location>
</feature>
<keyword evidence="3" id="KW-0812">Transmembrane</keyword>
<dbReference type="PANTHER" id="PTHR15691:SF6">
    <property type="entry name" value="WASH COMPLEX SUBUNIT 5"/>
    <property type="match status" value="1"/>
</dbReference>
<comment type="similarity">
    <text evidence="1">Belongs to the strumpellin family.</text>
</comment>
<feature type="compositionally biased region" description="Basic and acidic residues" evidence="2">
    <location>
        <begin position="1"/>
        <end position="11"/>
    </location>
</feature>
<accession>A0AAP0NS22</accession>
<dbReference type="GO" id="GO:0007032">
    <property type="term" value="P:endosome organization"/>
    <property type="evidence" value="ECO:0007669"/>
    <property type="project" value="TreeGrafter"/>
</dbReference>
<dbReference type="EMBL" id="JBBNAE010000006">
    <property type="protein sequence ID" value="KAK9117727.1"/>
    <property type="molecule type" value="Genomic_DNA"/>
</dbReference>
<keyword evidence="3" id="KW-0472">Membrane</keyword>
<dbReference type="Pfam" id="PF10266">
    <property type="entry name" value="Strumpellin"/>
    <property type="match status" value="1"/>
</dbReference>
<evidence type="ECO:0000256" key="1">
    <source>
        <dbReference type="ARBA" id="ARBA00006224"/>
    </source>
</evidence>
<dbReference type="GO" id="GO:0030041">
    <property type="term" value="P:actin filament polymerization"/>
    <property type="evidence" value="ECO:0007669"/>
    <property type="project" value="TreeGrafter"/>
</dbReference>
<evidence type="ECO:0000256" key="3">
    <source>
        <dbReference type="SAM" id="Phobius"/>
    </source>
</evidence>
<dbReference type="InterPro" id="IPR019393">
    <property type="entry name" value="WASH_strumpellin"/>
</dbReference>
<dbReference type="GO" id="GO:0005768">
    <property type="term" value="C:endosome"/>
    <property type="evidence" value="ECO:0007669"/>
    <property type="project" value="TreeGrafter"/>
</dbReference>
<evidence type="ECO:0000313" key="5">
    <source>
        <dbReference type="Proteomes" id="UP001417504"/>
    </source>
</evidence>
<keyword evidence="3" id="KW-1133">Transmembrane helix</keyword>
<evidence type="ECO:0000256" key="2">
    <source>
        <dbReference type="SAM" id="MobiDB-lite"/>
    </source>
</evidence>
<dbReference type="GO" id="GO:0071203">
    <property type="term" value="C:WASH complex"/>
    <property type="evidence" value="ECO:0007669"/>
    <property type="project" value="InterPro"/>
</dbReference>
<feature type="transmembrane region" description="Helical" evidence="3">
    <location>
        <begin position="847"/>
        <end position="866"/>
    </location>
</feature>
<proteinExistence type="inferred from homology"/>
<dbReference type="Proteomes" id="UP001417504">
    <property type="component" value="Unassembled WGS sequence"/>
</dbReference>
<dbReference type="GO" id="GO:0140285">
    <property type="term" value="P:endosome fission"/>
    <property type="evidence" value="ECO:0007669"/>
    <property type="project" value="TreeGrafter"/>
</dbReference>
<dbReference type="PANTHER" id="PTHR15691">
    <property type="entry name" value="WASH COMPLEX SUBUNIT 5"/>
    <property type="match status" value="1"/>
</dbReference>
<dbReference type="GO" id="GO:0051125">
    <property type="term" value="P:regulation of actin nucleation"/>
    <property type="evidence" value="ECO:0007669"/>
    <property type="project" value="TreeGrafter"/>
</dbReference>
<organism evidence="4 5">
    <name type="scientific">Stephania japonica</name>
    <dbReference type="NCBI Taxonomy" id="461633"/>
    <lineage>
        <taxon>Eukaryota</taxon>
        <taxon>Viridiplantae</taxon>
        <taxon>Streptophyta</taxon>
        <taxon>Embryophyta</taxon>
        <taxon>Tracheophyta</taxon>
        <taxon>Spermatophyta</taxon>
        <taxon>Magnoliopsida</taxon>
        <taxon>Ranunculales</taxon>
        <taxon>Menispermaceae</taxon>
        <taxon>Menispermoideae</taxon>
        <taxon>Cissampelideae</taxon>
        <taxon>Stephania</taxon>
    </lineage>
</organism>
<name>A0AAP0NS22_9MAGN</name>
<reference evidence="4 5" key="1">
    <citation type="submission" date="2024-01" db="EMBL/GenBank/DDBJ databases">
        <title>Genome assemblies of Stephania.</title>
        <authorList>
            <person name="Yang L."/>
        </authorList>
    </citation>
    <scope>NUCLEOTIDE SEQUENCE [LARGE SCALE GENOMIC DNA]</scope>
    <source>
        <strain evidence="4">QJT</strain>
        <tissue evidence="4">Leaf</tissue>
    </source>
</reference>
<comment type="caution">
    <text evidence="4">The sequence shown here is derived from an EMBL/GenBank/DDBJ whole genome shotgun (WGS) entry which is preliminary data.</text>
</comment>
<gene>
    <name evidence="4" type="ORF">Sjap_016674</name>
</gene>
<evidence type="ECO:0000313" key="4">
    <source>
        <dbReference type="EMBL" id="KAK9117727.1"/>
    </source>
</evidence>
<sequence length="875" mass="101481">MEESLVGRETAETNQEEEEEKDSSEASSFPELLNFAGRIQTLISELLLLSSRIPPQFRDPRFDSVLFDLRYIESPHNFEKKIEGNGELEALEDQLRKSCSEFMKRFFLLANGIVVYYKELVRYLNDLHAHNSVEGVLQSEKGGQLLTESLALFGCLLLLLEHHMRGYLREKLFVAHIRSDNCFVSPNLEFLCLLCRAHQPTASSTFYQVQSSHLNSSVVTVHRPEEILLRFPFPEPVVESVISHLRNCDIYNHTPHDPDLEHRSVALAKQAGYVYVLLFYIPEYLHNVVLMQEIVALFFQDLWIVPIFMDFKVDLSFSWDMYKGAKASLSSCLLPVHVKHLCQLHSSKIKDLMSVLCSTLSEDFLARDYVLNNAMELLSLIRNCNFSLRWLLLHRTSLYKKVRDIVISAVAAHQIDEATLILFLLKTSQLEFEVKQLYMELLEEKDAIWLERRQHAYDCMQDTFKYLGSLVISQRVREETLEDIFKNFSLEVGSLDHTNVDHARGKLHLVISTLKEIEQFHEIEEVLPMKQSVSATLQYLQDMLQALNLNKDALLAFSVFTDATYSWGFVGDFVGKLFKIIEQDSTILFNLRPLFLKFHSVLDAPLLRLSQSQSPDLPFVLSYYSSQYRALIYAILEVMPAMLFRMLTDDVAQALQSSQLQKAIGKDKLQEIIMPAEQFHLMKAFSQMSVFSRALTVFSGTHFGLSEMDIESWIKEKMRKELYPRFEYMLKPLFLFPQTGLQQLEMNLKKTATYVISQMHLMEFFQDLMHIHGARIWEEEFTSFLKHCLRKECDDFVNRRKEDLMFMGIQPLINNFSCAPTFLGHLLHQVLKLTNPSKSMFIEPMSGWYLSLFVKTFIITMLHLLLSPTNLGLRV</sequence>
<protein>
    <submittedName>
        <fullName evidence="4">Uncharacterized protein</fullName>
    </submittedName>
</protein>
<dbReference type="AlphaFoldDB" id="A0AAP0NS22"/>
<keyword evidence="5" id="KW-1185">Reference proteome</keyword>